<dbReference type="EMBL" id="BMPT01000001">
    <property type="protein sequence ID" value="GGM09133.1"/>
    <property type="molecule type" value="Genomic_DNA"/>
</dbReference>
<evidence type="ECO:0008006" key="4">
    <source>
        <dbReference type="Google" id="ProtNLM"/>
    </source>
</evidence>
<dbReference type="AlphaFoldDB" id="A0A8H9GDF4"/>
<accession>A0A8H9GDF4</accession>
<keyword evidence="1" id="KW-0732">Signal</keyword>
<feature type="chain" id="PRO_5034730757" description="Ig-like domain-containing protein" evidence="1">
    <location>
        <begin position="30"/>
        <end position="720"/>
    </location>
</feature>
<sequence length="720" mass="76531">MRRSLVAVAAAIGILVAGTGLAPAEVAQAADDTPVWWRNAAERTLLSPDGPAEPGWEGDRWVGYCDPEEYPEGCAEEGVHRAVWQFEDFDILRELEPEDITSATFILNGETGWLDDVGCTANSLEFYDAPLITPETGWSSTEAWTADKRVGQWSGYWSACEKTPRWTGYFSVDVTQLAVEAARDDRTSLAVGVRAADETCMTCGWNLLRQHAILRINFNRAPLAPSELRIGFLNSKVDCVDEPALRTTMPFIGAAIPEPDGASHVNFVETATFRLTPADDPDTVLWEGASTGNNELRRFYQVEVPPGILEHDGRYRIAVAGTDNHGLTGPESSCVFRVDTVRPENPTITPLVGGEAVYVAGRQGRGGPGIPGAFLIGGPVDDDVDYTYVLNGISGTLPGGEHPVVHVTPRAYGTNDLTVRAVDAAGNTSDAVVHEFEVSKTHFFVPTPPAVTVEGPTSWTVGDPAPVMAVTLSPDAATPYGTVTVSAGTTVVGSAQFDARTEELTLDTAAVDPATTALTFTYRAFPGAPEWSASRPLAVTLPDFVVDRSPSIGGTAQVGKTLTANRWPWTPTPTTVRYQWRLDGKAVAGATSRTWTVPATATGKKVSVAITGSHAGYATRTVVSPATTVKAGTFVVPQAKITGTPKVGATVKAARGTWSPQPTTVRYQWKVGGKAVTGATRSFFRIPASAKGKNVTYVVTGSRSGYTTKSVTSAAVRAVT</sequence>
<feature type="signal peptide" evidence="1">
    <location>
        <begin position="1"/>
        <end position="29"/>
    </location>
</feature>
<gene>
    <name evidence="2" type="ORF">GCM10010102_01240</name>
</gene>
<evidence type="ECO:0000313" key="3">
    <source>
        <dbReference type="Proteomes" id="UP000655589"/>
    </source>
</evidence>
<dbReference type="Proteomes" id="UP000655589">
    <property type="component" value="Unassembled WGS sequence"/>
</dbReference>
<name>A0A8H9GDF4_9MICO</name>
<dbReference type="Gene3D" id="2.60.40.2700">
    <property type="match status" value="2"/>
</dbReference>
<protein>
    <recommendedName>
        <fullName evidence="4">Ig-like domain-containing protein</fullName>
    </recommendedName>
</protein>
<comment type="caution">
    <text evidence="2">The sequence shown here is derived from an EMBL/GenBank/DDBJ whole genome shotgun (WGS) entry which is preliminary data.</text>
</comment>
<evidence type="ECO:0000313" key="2">
    <source>
        <dbReference type="EMBL" id="GGM09133.1"/>
    </source>
</evidence>
<reference evidence="2" key="1">
    <citation type="journal article" date="2014" name="Int. J. Syst. Evol. Microbiol.">
        <title>Complete genome sequence of Corynebacterium casei LMG S-19264T (=DSM 44701T), isolated from a smear-ripened cheese.</title>
        <authorList>
            <consortium name="US DOE Joint Genome Institute (JGI-PGF)"/>
            <person name="Walter F."/>
            <person name="Albersmeier A."/>
            <person name="Kalinowski J."/>
            <person name="Ruckert C."/>
        </authorList>
    </citation>
    <scope>NUCLEOTIDE SEQUENCE</scope>
    <source>
        <strain evidence="2">JCM 3051</strain>
    </source>
</reference>
<reference evidence="2" key="2">
    <citation type="submission" date="2020-09" db="EMBL/GenBank/DDBJ databases">
        <authorList>
            <person name="Sun Q."/>
            <person name="Ohkuma M."/>
        </authorList>
    </citation>
    <scope>NUCLEOTIDE SEQUENCE</scope>
    <source>
        <strain evidence="2">JCM 3051</strain>
    </source>
</reference>
<keyword evidence="3" id="KW-1185">Reference proteome</keyword>
<organism evidence="2 3">
    <name type="scientific">Promicromonospora citrea</name>
    <dbReference type="NCBI Taxonomy" id="43677"/>
    <lineage>
        <taxon>Bacteria</taxon>
        <taxon>Bacillati</taxon>
        <taxon>Actinomycetota</taxon>
        <taxon>Actinomycetes</taxon>
        <taxon>Micrococcales</taxon>
        <taxon>Promicromonosporaceae</taxon>
        <taxon>Promicromonospora</taxon>
    </lineage>
</organism>
<evidence type="ECO:0000256" key="1">
    <source>
        <dbReference type="SAM" id="SignalP"/>
    </source>
</evidence>
<proteinExistence type="predicted"/>